<proteinExistence type="predicted"/>
<feature type="transmembrane region" description="Helical" evidence="1">
    <location>
        <begin position="38"/>
        <end position="58"/>
    </location>
</feature>
<gene>
    <name evidence="2" type="ORF">GON03_05455</name>
</gene>
<keyword evidence="1" id="KW-0472">Membrane</keyword>
<accession>A0A6L6XMX9</accession>
<name>A0A6L6XMX9_9ACTN</name>
<dbReference type="RefSeq" id="WP_157340903.1">
    <property type="nucleotide sequence ID" value="NZ_WSEK01000004.1"/>
</dbReference>
<dbReference type="EMBL" id="WSEK01000004">
    <property type="protein sequence ID" value="MVQ48619.1"/>
    <property type="molecule type" value="Genomic_DNA"/>
</dbReference>
<dbReference type="Proteomes" id="UP000473525">
    <property type="component" value="Unassembled WGS sequence"/>
</dbReference>
<keyword evidence="1" id="KW-0812">Transmembrane</keyword>
<protein>
    <submittedName>
        <fullName evidence="2">Uncharacterized protein</fullName>
    </submittedName>
</protein>
<sequence length="269" mass="28802">MNIDELARRAGHDLRQTTPFDTDMALRELHRAAPRRRLAQIVAVCATAALVVVAAVVFSRQASRTDGVGPIKPDTPDSGVRYAASFVQPPLHVVLPSWTGHALTDQEGYAASFQEQDCAGFDGASPCPADGDLKFRLLTLRYFYPGGQRSVVQFPSYSDYVAALDALGPAGIAEVNDRSTVTVGGRRATVMAFEVLRDAPGAVSCAFPELPAESCAPLIAGRAVRMAVVDQGAEGLPPTVFYLSLNGDAPDRANRFAEFDTMLETVAFR</sequence>
<evidence type="ECO:0000313" key="2">
    <source>
        <dbReference type="EMBL" id="MVQ48619.1"/>
    </source>
</evidence>
<reference evidence="2 3" key="1">
    <citation type="submission" date="2019-12" db="EMBL/GenBank/DDBJ databases">
        <authorList>
            <person name="Huq M.A."/>
        </authorList>
    </citation>
    <scope>NUCLEOTIDE SEQUENCE [LARGE SCALE GENOMIC DNA]</scope>
    <source>
        <strain evidence="2 3">MAH-18</strain>
    </source>
</reference>
<keyword evidence="3" id="KW-1185">Reference proteome</keyword>
<comment type="caution">
    <text evidence="2">The sequence shown here is derived from an EMBL/GenBank/DDBJ whole genome shotgun (WGS) entry which is preliminary data.</text>
</comment>
<keyword evidence="1" id="KW-1133">Transmembrane helix</keyword>
<organism evidence="2 3">
    <name type="scientific">Nocardioides agri</name>
    <dbReference type="NCBI Taxonomy" id="2682843"/>
    <lineage>
        <taxon>Bacteria</taxon>
        <taxon>Bacillati</taxon>
        <taxon>Actinomycetota</taxon>
        <taxon>Actinomycetes</taxon>
        <taxon>Propionibacteriales</taxon>
        <taxon>Nocardioidaceae</taxon>
        <taxon>Nocardioides</taxon>
    </lineage>
</organism>
<evidence type="ECO:0000256" key="1">
    <source>
        <dbReference type="SAM" id="Phobius"/>
    </source>
</evidence>
<evidence type="ECO:0000313" key="3">
    <source>
        <dbReference type="Proteomes" id="UP000473525"/>
    </source>
</evidence>
<dbReference type="AlphaFoldDB" id="A0A6L6XMX9"/>